<dbReference type="InterPro" id="IPR036388">
    <property type="entry name" value="WH-like_DNA-bd_sf"/>
</dbReference>
<evidence type="ECO:0000256" key="1">
    <source>
        <dbReference type="ARBA" id="ARBA00009437"/>
    </source>
</evidence>
<dbReference type="Pfam" id="PF03466">
    <property type="entry name" value="LysR_substrate"/>
    <property type="match status" value="1"/>
</dbReference>
<gene>
    <name evidence="7" type="primary">gcvA_11</name>
    <name evidence="7" type="ORF">PWN146_04557</name>
</gene>
<protein>
    <submittedName>
        <fullName evidence="7">Glycine cleavage system transcriptional activator</fullName>
    </submittedName>
</protein>
<dbReference type="SUPFAM" id="SSF46785">
    <property type="entry name" value="Winged helix' DNA-binding domain"/>
    <property type="match status" value="1"/>
</dbReference>
<name>A0A1C3HLB0_SERMA</name>
<evidence type="ECO:0000259" key="6">
    <source>
        <dbReference type="PROSITE" id="PS50931"/>
    </source>
</evidence>
<sequence>MASSLPPLYALRAFESAARTGSFTLAAEELHLTPSAVSKHIKTLEQHFGCRLFQRNGPRIEVTPQGKIFAAELQQGFGRIEQACELFRSHRDLLRLKAPSTLTMRWLLDCLSRFRQTAQAFDVQAASVWMDIDSVDFFSEPYDCAILLGNGHFGANTAAAKLFDEWLVPICAPALLADGQRDLAACPLIHPSPDRRDWRRWLQKSGIAAPFDLARGQVFDSLEQGNAAAIAGHGISIGDLALSLRTIEEGLLALPCDAAVRTGDGYYLVWPTESAKRPLIERLQAFLAAQTPDVSQAAVRFIG</sequence>
<dbReference type="GO" id="GO:0043565">
    <property type="term" value="F:sequence-specific DNA binding"/>
    <property type="evidence" value="ECO:0007669"/>
    <property type="project" value="TreeGrafter"/>
</dbReference>
<dbReference type="GO" id="GO:0003700">
    <property type="term" value="F:DNA-binding transcription factor activity"/>
    <property type="evidence" value="ECO:0007669"/>
    <property type="project" value="InterPro"/>
</dbReference>
<dbReference type="InterPro" id="IPR005119">
    <property type="entry name" value="LysR_subst-bd"/>
</dbReference>
<keyword evidence="2" id="KW-0678">Repressor</keyword>
<evidence type="ECO:0000256" key="2">
    <source>
        <dbReference type="ARBA" id="ARBA00022491"/>
    </source>
</evidence>
<dbReference type="PANTHER" id="PTHR30537:SF26">
    <property type="entry name" value="GLYCINE CLEAVAGE SYSTEM TRANSCRIPTIONAL ACTIVATOR"/>
    <property type="match status" value="1"/>
</dbReference>
<evidence type="ECO:0000256" key="5">
    <source>
        <dbReference type="ARBA" id="ARBA00023163"/>
    </source>
</evidence>
<dbReference type="GO" id="GO:0006351">
    <property type="term" value="P:DNA-templated transcription"/>
    <property type="evidence" value="ECO:0007669"/>
    <property type="project" value="TreeGrafter"/>
</dbReference>
<dbReference type="Gene3D" id="3.40.190.10">
    <property type="entry name" value="Periplasmic binding protein-like II"/>
    <property type="match status" value="2"/>
</dbReference>
<dbReference type="AlphaFoldDB" id="A0A1C3HLB0"/>
<dbReference type="Pfam" id="PF00126">
    <property type="entry name" value="HTH_1"/>
    <property type="match status" value="1"/>
</dbReference>
<dbReference type="PRINTS" id="PR00039">
    <property type="entry name" value="HTHLYSR"/>
</dbReference>
<evidence type="ECO:0000256" key="4">
    <source>
        <dbReference type="ARBA" id="ARBA00023125"/>
    </source>
</evidence>
<keyword evidence="5" id="KW-0804">Transcription</keyword>
<keyword evidence="3" id="KW-0805">Transcription regulation</keyword>
<reference evidence="7" key="1">
    <citation type="submission" date="2016-05" db="EMBL/GenBank/DDBJ databases">
        <authorList>
            <person name="Cock P.J.A."/>
            <person name="Cock P.J.A."/>
        </authorList>
    </citation>
    <scope>NUCLEOTIDE SEQUENCE</scope>
    <source>
        <strain evidence="7">PWN146_assembly</strain>
    </source>
</reference>
<feature type="domain" description="HTH lysR-type" evidence="6">
    <location>
        <begin position="6"/>
        <end position="63"/>
    </location>
</feature>
<dbReference type="SUPFAM" id="SSF53850">
    <property type="entry name" value="Periplasmic binding protein-like II"/>
    <property type="match status" value="1"/>
</dbReference>
<evidence type="ECO:0000313" key="7">
    <source>
        <dbReference type="EMBL" id="SAY45817.1"/>
    </source>
</evidence>
<dbReference type="InterPro" id="IPR000847">
    <property type="entry name" value="LysR_HTH_N"/>
</dbReference>
<dbReference type="PROSITE" id="PS50931">
    <property type="entry name" value="HTH_LYSR"/>
    <property type="match status" value="1"/>
</dbReference>
<evidence type="ECO:0000256" key="3">
    <source>
        <dbReference type="ARBA" id="ARBA00023015"/>
    </source>
</evidence>
<accession>A0A1C3HLB0</accession>
<dbReference type="InterPro" id="IPR036390">
    <property type="entry name" value="WH_DNA-bd_sf"/>
</dbReference>
<proteinExistence type="inferred from homology"/>
<keyword evidence="4" id="KW-0238">DNA-binding</keyword>
<dbReference type="EMBL" id="LT575490">
    <property type="protein sequence ID" value="SAY45817.1"/>
    <property type="molecule type" value="Genomic_DNA"/>
</dbReference>
<dbReference type="PANTHER" id="PTHR30537">
    <property type="entry name" value="HTH-TYPE TRANSCRIPTIONAL REGULATOR"/>
    <property type="match status" value="1"/>
</dbReference>
<dbReference type="Gene3D" id="1.10.10.10">
    <property type="entry name" value="Winged helix-like DNA-binding domain superfamily/Winged helix DNA-binding domain"/>
    <property type="match status" value="1"/>
</dbReference>
<dbReference type="FunFam" id="1.10.10.10:FF:000001">
    <property type="entry name" value="LysR family transcriptional regulator"/>
    <property type="match status" value="1"/>
</dbReference>
<organism evidence="7">
    <name type="scientific">Serratia marcescens</name>
    <dbReference type="NCBI Taxonomy" id="615"/>
    <lineage>
        <taxon>Bacteria</taxon>
        <taxon>Pseudomonadati</taxon>
        <taxon>Pseudomonadota</taxon>
        <taxon>Gammaproteobacteria</taxon>
        <taxon>Enterobacterales</taxon>
        <taxon>Yersiniaceae</taxon>
        <taxon>Serratia</taxon>
    </lineage>
</organism>
<dbReference type="InterPro" id="IPR058163">
    <property type="entry name" value="LysR-type_TF_proteobact-type"/>
</dbReference>
<comment type="similarity">
    <text evidence="1">Belongs to the LysR transcriptional regulatory family.</text>
</comment>